<dbReference type="GO" id="GO:0005737">
    <property type="term" value="C:cytoplasm"/>
    <property type="evidence" value="ECO:0007669"/>
    <property type="project" value="UniProtKB-ARBA"/>
</dbReference>
<feature type="domain" description="Tudor" evidence="2">
    <location>
        <begin position="734"/>
        <end position="792"/>
    </location>
</feature>
<evidence type="ECO:0000259" key="2">
    <source>
        <dbReference type="PROSITE" id="PS50304"/>
    </source>
</evidence>
<feature type="compositionally biased region" description="Low complexity" evidence="1">
    <location>
        <begin position="131"/>
        <end position="144"/>
    </location>
</feature>
<feature type="domain" description="Tudor" evidence="2">
    <location>
        <begin position="379"/>
        <end position="436"/>
    </location>
</feature>
<feature type="domain" description="Tudor" evidence="2">
    <location>
        <begin position="550"/>
        <end position="609"/>
    </location>
</feature>
<dbReference type="CDD" id="cd20379">
    <property type="entry name" value="Tudor_dTUD-like"/>
    <property type="match status" value="1"/>
</dbReference>
<dbReference type="InterPro" id="IPR002999">
    <property type="entry name" value="Tudor"/>
</dbReference>
<reference evidence="3" key="1">
    <citation type="submission" date="2020-11" db="EMBL/GenBank/DDBJ databases">
        <authorList>
            <person name="Tran Van P."/>
        </authorList>
    </citation>
    <scope>NUCLEOTIDE SEQUENCE</scope>
</reference>
<dbReference type="Gene3D" id="2.40.50.90">
    <property type="match status" value="8"/>
</dbReference>
<evidence type="ECO:0000313" key="4">
    <source>
        <dbReference type="Proteomes" id="UP000677054"/>
    </source>
</evidence>
<dbReference type="Pfam" id="PF00567">
    <property type="entry name" value="TUDOR"/>
    <property type="match status" value="10"/>
</dbReference>
<dbReference type="OrthoDB" id="9989103at2759"/>
<feature type="domain" description="Tudor" evidence="2">
    <location>
        <begin position="938"/>
        <end position="996"/>
    </location>
</feature>
<dbReference type="FunFam" id="2.30.30.140:FF:000018">
    <property type="entry name" value="Serine/threonine-protein kinase 31"/>
    <property type="match status" value="1"/>
</dbReference>
<gene>
    <name evidence="3" type="ORF">DSTB1V02_LOCUS6642</name>
</gene>
<feature type="domain" description="Tudor" evidence="2">
    <location>
        <begin position="1134"/>
        <end position="1192"/>
    </location>
</feature>
<evidence type="ECO:0000256" key="1">
    <source>
        <dbReference type="SAM" id="MobiDB-lite"/>
    </source>
</evidence>
<dbReference type="EMBL" id="CAJPEV010001242">
    <property type="protein sequence ID" value="CAG0891568.1"/>
    <property type="molecule type" value="Genomic_DNA"/>
</dbReference>
<dbReference type="InterPro" id="IPR050621">
    <property type="entry name" value="Tudor_domain_containing"/>
</dbReference>
<keyword evidence="4" id="KW-1185">Reference proteome</keyword>
<sequence>VEIHERIAPGYYQVSLPISLLSPVNTTIWNAMKKLHSQSSMDAKVDGVDSDGVETSVGRGSSRSRKPRTPQLGKDELGLANKNWQNSCGSDDWGKAANDSNWGSTSATAEKYKLNPTSGWDGTSDISEWESPAAFPQSSPSFASRTSQGFGKAPVMDSSRQRDTNDGESIIQALDIKPGAYREVEIVSCSGSEFTVNLVENISLLEAMEAEIKASDPPPVHKGLNVGQTCVVRQPNTTSWKRGIVQAEGRLPQVFCIDTGDIVNPRMADLGVLDPKHTSLPMQAIKCSIMNAEKNELSVRGRFIAHFLSKSDTNAVWRVEMMHTKGSSGDEELPEPSHSFLNVKLSPMETVSATISWTMMQDLMSYYSGLKGIQAQERAIHVGKPVVAQYEGDEGWYRAEVIEKGPKIGLHFVDYGNWELVHETSVKRIKQEFLQLPKFAIPCKLRGIKPGTVNQDKLKQFMNGEEGTTKVTFIQEDAKGHWEVDIQVKAPVILPTSFQPSVGEELDVFISFINGVSSFYIQLNSNSDAIDSLQEKLQSSYSEGQNLVSNPEPGMTCAAQYTEDGRWYRGIVMSCSSTSAVEVFFIDYGNKELVCLLLEAHAKEAPYVIHCGLYGIQSNPQIDAKFSELADQGCFVARVRGKQDDKIQVVLTDSAKAQCVNDLLHSSTLVIPGPVAPTISGPHEECLDVYISHVESPGAFWFQTVKHEDTLNTLMSDIEAVYTGEEGEGLHVSLVTLQETYIAVYPEDGAFYRAQVTSEDQKEVKVQYIDYGNVSTITMGDMRVCKEEFSTSKISPYAKKAKLAGNQEWTDESSQIFRTFTGEGERILKMKGVEKDDIIEVSSLSDGKEDIVKTLVDKGVEQVVSLHVKPQVPKVEEGVVTDTGKEEEDHMRVYVSHVDSPTAFWFVLVHDEEPLNALKSKMDIYYNGAEGQALCVTSVSPGDFLVSLYHEDESWYRAQVLSVKDNGIEVIFVDYGNTSIVTLQEIRLCKEDFSAATIPPFAHKAGLALDPMAKEWSNDATRLLLEFVEGGEKVMILRGVEVSDTYQVSSLVDNKMDIVQSLIQKGLARLKIITPESFVGEPMSKEELEVFVSHVESPSDFWYQEVTSANRLNEIMNTIESRYSGEGNGIQIKSPVPGSHCIAIFPNDGVYYRARMLSQAADGMKVQYVDYGNTSNVPFSELYKCDEDISPDKVLPHCKHAQLALDPAIGPHWTEEATELLQELTSHGETPVKLIGYLKGNKFVVSSLKNGSLDVYDVLIQKGLANAKSEDVSCVIPLKKPSVADGSEMAVYLLHSESPDRIWLQTSDAIEKLESLSENLNQYYNVDGKAMSISCPKVGQPCAVKYSEDDCWYRGVVESLSEGSRCVRLVDFGNLEILASPNHPVILADEFFELPAQAIEAKLDGVSPPDGSGWTSSASEKLMEFAEEFQLNVHFQTVGGMLLVQAPMLVETLIQAGLAQKSKPTQSPASELLDELIDAATGGSDHVIGSIVELVLERVMSEQELPNMRTESIKRILTLSDLPSPPIFSIGDTLDVVVSHVSTPWCFCVQERGNKDLAKALFQMACEDGLFDSDDMPWLEHELLEEKLVLAVDELCAIKERKLIESHDGYFRAMILSVVEDEAKVLLIDSGAVLTVPTQDLAPLRPSCQKAPPLAIPCFLSGVQYLIDEWDPKAASALAELSKKKSIIQVLVKFPGPPYGIQICVDGSDLAQSLIKESLAKRSVFYPPFQRHHMENGGLHSQFAERAFGEAQGLIMKIFSSNFVIQFTRHHEVLEYISKELLAAHEDPDTPLYEQDFCMAYFRELDGWCRAKIHKKDGETYHVRALDHGYVEEMPRKTLSPLPDHLYDIPALGILCCLQCSEADEDGQQETLEVLSEEDGEVWFCIVGNSKHGELVVRVLQNGEREDTILGSDRHAVYKAPNLPAGEKAFAWVSHQQSPTCFWIQLKAKNSELSHLLQELREFYSQNLKCRVTVKAPGHPCVALYGESSGMEPTYFRGYVLPSNKEGMYRIHFVDYGNTTQIPKNSVYQLHPKFLEAPIYAIPCRLPLKLNDLSGTWSMDACEAFEELTGGGEKELLVEFPKVVLDMRQRVTVEMLDVGIKLSEMMVQKGYGICEHFGPLEHILGTPELKVESVNRSLRESCQDDVFVEAKEEVEDSKIGTGEVEEFVTAQETFSEFDITSEVSPLAFDLEEEEKSREEGKAVKNGAVEEGSEISKDSGLSTYRANDQEDEDDAKVEPSPQATVQNGVAIPGGTQDD</sequence>
<dbReference type="EMBL" id="LR900759">
    <property type="protein sequence ID" value="CAD7246799.1"/>
    <property type="molecule type" value="Genomic_DNA"/>
</dbReference>
<dbReference type="Gene3D" id="2.30.30.140">
    <property type="match status" value="10"/>
</dbReference>
<name>A0A7R9A401_9CRUS</name>
<dbReference type="SUPFAM" id="SSF63748">
    <property type="entry name" value="Tudor/PWWP/MBT"/>
    <property type="match status" value="10"/>
</dbReference>
<dbReference type="PROSITE" id="PS50304">
    <property type="entry name" value="TUDOR"/>
    <property type="match status" value="8"/>
</dbReference>
<dbReference type="InterPro" id="IPR035437">
    <property type="entry name" value="SNase_OB-fold_sf"/>
</dbReference>
<dbReference type="PANTHER" id="PTHR22948">
    <property type="entry name" value="TUDOR DOMAIN CONTAINING PROTEIN"/>
    <property type="match status" value="1"/>
</dbReference>
<feature type="domain" description="Tudor" evidence="2">
    <location>
        <begin position="1974"/>
        <end position="2037"/>
    </location>
</feature>
<feature type="region of interest" description="Disordered" evidence="1">
    <location>
        <begin position="131"/>
        <end position="166"/>
    </location>
</feature>
<feature type="region of interest" description="Disordered" evidence="1">
    <location>
        <begin position="2191"/>
        <end position="2257"/>
    </location>
</feature>
<organism evidence="3">
    <name type="scientific">Darwinula stevensoni</name>
    <dbReference type="NCBI Taxonomy" id="69355"/>
    <lineage>
        <taxon>Eukaryota</taxon>
        <taxon>Metazoa</taxon>
        <taxon>Ecdysozoa</taxon>
        <taxon>Arthropoda</taxon>
        <taxon>Crustacea</taxon>
        <taxon>Oligostraca</taxon>
        <taxon>Ostracoda</taxon>
        <taxon>Podocopa</taxon>
        <taxon>Podocopida</taxon>
        <taxon>Darwinulocopina</taxon>
        <taxon>Darwinuloidea</taxon>
        <taxon>Darwinulidae</taxon>
        <taxon>Darwinula</taxon>
    </lineage>
</organism>
<dbReference type="PANTHER" id="PTHR22948:SF29">
    <property type="entry name" value="FI02030P-RELATED"/>
    <property type="match status" value="1"/>
</dbReference>
<dbReference type="SMART" id="SM00333">
    <property type="entry name" value="TUDOR"/>
    <property type="match status" value="10"/>
</dbReference>
<feature type="non-terminal residue" evidence="3">
    <location>
        <position position="2257"/>
    </location>
</feature>
<accession>A0A7R9A401</accession>
<feature type="domain" description="Tudor" evidence="2">
    <location>
        <begin position="1335"/>
        <end position="1393"/>
    </location>
</feature>
<evidence type="ECO:0000313" key="3">
    <source>
        <dbReference type="EMBL" id="CAD7246799.1"/>
    </source>
</evidence>
<feature type="domain" description="Tudor" evidence="2">
    <location>
        <begin position="1791"/>
        <end position="1849"/>
    </location>
</feature>
<protein>
    <recommendedName>
        <fullName evidence="2">Tudor domain-containing protein</fullName>
    </recommendedName>
</protein>
<feature type="region of interest" description="Disordered" evidence="1">
    <location>
        <begin position="41"/>
        <end position="78"/>
    </location>
</feature>
<proteinExistence type="predicted"/>
<dbReference type="Proteomes" id="UP000677054">
    <property type="component" value="Unassembled WGS sequence"/>
</dbReference>